<dbReference type="RefSeq" id="WP_008713310.1">
    <property type="nucleotide sequence ID" value="NZ_CABKQM010000008.1"/>
</dbReference>
<dbReference type="Proteomes" id="UP001205919">
    <property type="component" value="Unassembled WGS sequence"/>
</dbReference>
<keyword evidence="3" id="KW-1185">Reference proteome</keyword>
<sequence length="311" mass="36076">MSSKIDLLSLPIVSVIIATFRRKAPLKRALESLCAQTYSSDCLEIIIVDDNDDKTFTDDVLKIVDYYRTLININYIKNPYNMGSAASRNVGIESSFGEYITFLDDDDVYLPEKITRQVDYMLATNADFCISDIDLYDEDGNLVEKRTRRYLKDFTYISLIKSHVMYHMAGTDTFMFRSKYLQKIGGFSGNDVGDDFYLMEKAINNKGIFVYLPFAGTRATVHAKEPGMSSGHGKIKGEKKLFEYKKKKYFKLLSLKEKRFVIMRHYLIIAYAYWRSKRYFSTLCFFLLSFSIAPAQCIYEIYGIKNRKKEV</sequence>
<dbReference type="GO" id="GO:0016758">
    <property type="term" value="F:hexosyltransferase activity"/>
    <property type="evidence" value="ECO:0007669"/>
    <property type="project" value="UniProtKB-ARBA"/>
</dbReference>
<dbReference type="EMBL" id="JANFYT010000030">
    <property type="protein sequence ID" value="MCQ4815218.1"/>
    <property type="molecule type" value="Genomic_DNA"/>
</dbReference>
<dbReference type="SUPFAM" id="SSF53448">
    <property type="entry name" value="Nucleotide-diphospho-sugar transferases"/>
    <property type="match status" value="1"/>
</dbReference>
<organism evidence="2 3">
    <name type="scientific">Cloacibacillus evryensis</name>
    <dbReference type="NCBI Taxonomy" id="508460"/>
    <lineage>
        <taxon>Bacteria</taxon>
        <taxon>Thermotogati</taxon>
        <taxon>Synergistota</taxon>
        <taxon>Synergistia</taxon>
        <taxon>Synergistales</taxon>
        <taxon>Synergistaceae</taxon>
        <taxon>Cloacibacillus</taxon>
    </lineage>
</organism>
<dbReference type="Pfam" id="PF00535">
    <property type="entry name" value="Glycos_transf_2"/>
    <property type="match status" value="1"/>
</dbReference>
<name>A0AAW5KBP5_9BACT</name>
<dbReference type="Gene3D" id="3.90.550.10">
    <property type="entry name" value="Spore Coat Polysaccharide Biosynthesis Protein SpsA, Chain A"/>
    <property type="match status" value="1"/>
</dbReference>
<proteinExistence type="predicted"/>
<accession>A0AAW5KBP5</accession>
<evidence type="ECO:0000313" key="2">
    <source>
        <dbReference type="EMBL" id="MCQ4815218.1"/>
    </source>
</evidence>
<reference evidence="2 3" key="1">
    <citation type="submission" date="2022-06" db="EMBL/GenBank/DDBJ databases">
        <title>Isolation of gut microbiota from human fecal samples.</title>
        <authorList>
            <person name="Pamer E.G."/>
            <person name="Barat B."/>
            <person name="Waligurski E."/>
            <person name="Medina S."/>
            <person name="Paddock L."/>
            <person name="Mostad J."/>
        </authorList>
    </citation>
    <scope>NUCLEOTIDE SEQUENCE [LARGE SCALE GENOMIC DNA]</scope>
    <source>
        <strain evidence="2 3">DFI.9.90</strain>
    </source>
</reference>
<dbReference type="InterPro" id="IPR001173">
    <property type="entry name" value="Glyco_trans_2-like"/>
</dbReference>
<dbReference type="AlphaFoldDB" id="A0AAW5KBP5"/>
<evidence type="ECO:0000313" key="3">
    <source>
        <dbReference type="Proteomes" id="UP001205919"/>
    </source>
</evidence>
<comment type="caution">
    <text evidence="2">The sequence shown here is derived from an EMBL/GenBank/DDBJ whole genome shotgun (WGS) entry which is preliminary data.</text>
</comment>
<evidence type="ECO:0000259" key="1">
    <source>
        <dbReference type="Pfam" id="PF00535"/>
    </source>
</evidence>
<dbReference type="CDD" id="cd00761">
    <property type="entry name" value="Glyco_tranf_GTA_type"/>
    <property type="match status" value="1"/>
</dbReference>
<dbReference type="InterPro" id="IPR029044">
    <property type="entry name" value="Nucleotide-diphossugar_trans"/>
</dbReference>
<dbReference type="PANTHER" id="PTHR22916">
    <property type="entry name" value="GLYCOSYLTRANSFERASE"/>
    <property type="match status" value="1"/>
</dbReference>
<gene>
    <name evidence="2" type="ORF">NE630_12320</name>
</gene>
<feature type="domain" description="Glycosyltransferase 2-like" evidence="1">
    <location>
        <begin position="14"/>
        <end position="181"/>
    </location>
</feature>
<dbReference type="PANTHER" id="PTHR22916:SF3">
    <property type="entry name" value="UDP-GLCNAC:BETAGAL BETA-1,3-N-ACETYLGLUCOSAMINYLTRANSFERASE-LIKE PROTEIN 1"/>
    <property type="match status" value="1"/>
</dbReference>
<protein>
    <submittedName>
        <fullName evidence="2">Glycosyltransferase</fullName>
    </submittedName>
</protein>